<reference evidence="2" key="4">
    <citation type="submission" date="2025-08" db="UniProtKB">
        <authorList>
            <consortium name="Ensembl"/>
        </authorList>
    </citation>
    <scope>IDENTIFICATION</scope>
</reference>
<reference evidence="3" key="1">
    <citation type="journal article" date="2006" name="Science">
        <title>Ancient noncoding elements conserved in the human genome.</title>
        <authorList>
            <person name="Venkatesh B."/>
            <person name="Kirkness E.F."/>
            <person name="Loh Y.H."/>
            <person name="Halpern A.L."/>
            <person name="Lee A.P."/>
            <person name="Johnson J."/>
            <person name="Dandona N."/>
            <person name="Viswanathan L.D."/>
            <person name="Tay A."/>
            <person name="Venter J.C."/>
            <person name="Strausberg R.L."/>
            <person name="Brenner S."/>
        </authorList>
    </citation>
    <scope>NUCLEOTIDE SEQUENCE [LARGE SCALE GENOMIC DNA]</scope>
</reference>
<reference evidence="2" key="5">
    <citation type="submission" date="2025-09" db="UniProtKB">
        <authorList>
            <consortium name="Ensembl"/>
        </authorList>
    </citation>
    <scope>IDENTIFICATION</scope>
</reference>
<dbReference type="STRING" id="7868.ENSCMIP00000005651"/>
<sequence length="104" mass="11717">SFIGYKEKPESPDHVLPPLNNFSVAECQLMKTERPRPNTFIIRCLQWTTVIERTFHVDTPDECKGFLGWGGGDSTNSLTTHTKPRPPITPSPRQAPLAPYHTTD</sequence>
<dbReference type="FunFam" id="2.30.29.30:FF:000027">
    <property type="entry name" value="Non-specific serine/threonine protein kinase"/>
    <property type="match status" value="1"/>
</dbReference>
<dbReference type="Proteomes" id="UP000314986">
    <property type="component" value="Unassembled WGS sequence"/>
</dbReference>
<protein>
    <submittedName>
        <fullName evidence="2">Uncharacterized protein</fullName>
    </submittedName>
</protein>
<evidence type="ECO:0000256" key="1">
    <source>
        <dbReference type="SAM" id="MobiDB-lite"/>
    </source>
</evidence>
<dbReference type="Ensembl" id="ENSCMIT00000005842.1">
    <property type="protein sequence ID" value="ENSCMIP00000005651.1"/>
    <property type="gene ID" value="ENSCMIG00000003266.1"/>
</dbReference>
<evidence type="ECO:0000313" key="2">
    <source>
        <dbReference type="Ensembl" id="ENSCMIP00000005651.1"/>
    </source>
</evidence>
<reference evidence="3" key="3">
    <citation type="journal article" date="2014" name="Nature">
        <title>Elephant shark genome provides unique insights into gnathostome evolution.</title>
        <authorList>
            <consortium name="International Elephant Shark Genome Sequencing Consortium"/>
            <person name="Venkatesh B."/>
            <person name="Lee A.P."/>
            <person name="Ravi V."/>
            <person name="Maurya A.K."/>
            <person name="Lian M.M."/>
            <person name="Swann J.B."/>
            <person name="Ohta Y."/>
            <person name="Flajnik M.F."/>
            <person name="Sutoh Y."/>
            <person name="Kasahara M."/>
            <person name="Hoon S."/>
            <person name="Gangu V."/>
            <person name="Roy S.W."/>
            <person name="Irimia M."/>
            <person name="Korzh V."/>
            <person name="Kondrychyn I."/>
            <person name="Lim Z.W."/>
            <person name="Tay B.H."/>
            <person name="Tohari S."/>
            <person name="Kong K.W."/>
            <person name="Ho S."/>
            <person name="Lorente-Galdos B."/>
            <person name="Quilez J."/>
            <person name="Marques-Bonet T."/>
            <person name="Raney B.J."/>
            <person name="Ingham P.W."/>
            <person name="Tay A."/>
            <person name="Hillier L.W."/>
            <person name="Minx P."/>
            <person name="Boehm T."/>
            <person name="Wilson R.K."/>
            <person name="Brenner S."/>
            <person name="Warren W.C."/>
        </authorList>
    </citation>
    <scope>NUCLEOTIDE SEQUENCE [LARGE SCALE GENOMIC DNA]</scope>
</reference>
<keyword evidence="3" id="KW-1185">Reference proteome</keyword>
<evidence type="ECO:0000313" key="3">
    <source>
        <dbReference type="Proteomes" id="UP000314986"/>
    </source>
</evidence>
<dbReference type="SUPFAM" id="SSF50729">
    <property type="entry name" value="PH domain-like"/>
    <property type="match status" value="1"/>
</dbReference>
<proteinExistence type="predicted"/>
<dbReference type="Gene3D" id="2.30.29.30">
    <property type="entry name" value="Pleckstrin-homology domain (PH domain)/Phosphotyrosine-binding domain (PTB)"/>
    <property type="match status" value="1"/>
</dbReference>
<accession>A0A4W3GQ26</accession>
<dbReference type="InterPro" id="IPR011993">
    <property type="entry name" value="PH-like_dom_sf"/>
</dbReference>
<dbReference type="InParanoid" id="A0A4W3GQ26"/>
<dbReference type="AlphaFoldDB" id="A0A4W3GQ26"/>
<name>A0A4W3GQ26_CALMI</name>
<organism evidence="2 3">
    <name type="scientific">Callorhinchus milii</name>
    <name type="common">Ghost shark</name>
    <dbReference type="NCBI Taxonomy" id="7868"/>
    <lineage>
        <taxon>Eukaryota</taxon>
        <taxon>Metazoa</taxon>
        <taxon>Chordata</taxon>
        <taxon>Craniata</taxon>
        <taxon>Vertebrata</taxon>
        <taxon>Chondrichthyes</taxon>
        <taxon>Holocephali</taxon>
        <taxon>Chimaeriformes</taxon>
        <taxon>Callorhinchidae</taxon>
        <taxon>Callorhinchus</taxon>
    </lineage>
</organism>
<feature type="region of interest" description="Disordered" evidence="1">
    <location>
        <begin position="74"/>
        <end position="104"/>
    </location>
</feature>
<dbReference type="GeneTree" id="ENSGT00940000157189"/>
<reference evidence="3" key="2">
    <citation type="journal article" date="2007" name="PLoS Biol.">
        <title>Survey sequencing and comparative analysis of the elephant shark (Callorhinchus milii) genome.</title>
        <authorList>
            <person name="Venkatesh B."/>
            <person name="Kirkness E.F."/>
            <person name="Loh Y.H."/>
            <person name="Halpern A.L."/>
            <person name="Lee A.P."/>
            <person name="Johnson J."/>
            <person name="Dandona N."/>
            <person name="Viswanathan L.D."/>
            <person name="Tay A."/>
            <person name="Venter J.C."/>
            <person name="Strausberg R.L."/>
            <person name="Brenner S."/>
        </authorList>
    </citation>
    <scope>NUCLEOTIDE SEQUENCE [LARGE SCALE GENOMIC DNA]</scope>
</reference>